<dbReference type="Pfam" id="PF07454">
    <property type="entry name" value="SpoIIP"/>
    <property type="match status" value="1"/>
</dbReference>
<evidence type="ECO:0000313" key="3">
    <source>
        <dbReference type="Proteomes" id="UP000288024"/>
    </source>
</evidence>
<name>A0A437K8H6_9BACI</name>
<dbReference type="AlphaFoldDB" id="A0A437K8H6"/>
<gene>
    <name evidence="2" type="ORF">EM808_17725</name>
</gene>
<dbReference type="EMBL" id="RZTZ01000007">
    <property type="protein sequence ID" value="RVT60279.1"/>
    <property type="molecule type" value="Genomic_DNA"/>
</dbReference>
<dbReference type="NCBIfam" id="TIGR02867">
    <property type="entry name" value="spore_II_P"/>
    <property type="match status" value="1"/>
</dbReference>
<feature type="transmembrane region" description="Helical" evidence="1">
    <location>
        <begin position="52"/>
        <end position="73"/>
    </location>
</feature>
<proteinExistence type="predicted"/>
<protein>
    <submittedName>
        <fullName evidence="2">Stage II sporulation protein P</fullName>
    </submittedName>
</protein>
<evidence type="ECO:0000313" key="2">
    <source>
        <dbReference type="EMBL" id="RVT60279.1"/>
    </source>
</evidence>
<keyword evidence="3" id="KW-1185">Reference proteome</keyword>
<dbReference type="Proteomes" id="UP000288024">
    <property type="component" value="Unassembled WGS sequence"/>
</dbReference>
<evidence type="ECO:0000256" key="1">
    <source>
        <dbReference type="SAM" id="Phobius"/>
    </source>
</evidence>
<keyword evidence="1" id="KW-0472">Membrane</keyword>
<comment type="caution">
    <text evidence="2">The sequence shown here is derived from an EMBL/GenBank/DDBJ whole genome shotgun (WGS) entry which is preliminary data.</text>
</comment>
<accession>A0A437K8H6</accession>
<keyword evidence="1" id="KW-0812">Transmembrane</keyword>
<keyword evidence="1" id="KW-1133">Transmembrane helix</keyword>
<organism evidence="2 3">
    <name type="scientific">Niallia taxi</name>
    <dbReference type="NCBI Taxonomy" id="2499688"/>
    <lineage>
        <taxon>Bacteria</taxon>
        <taxon>Bacillati</taxon>
        <taxon>Bacillota</taxon>
        <taxon>Bacilli</taxon>
        <taxon>Bacillales</taxon>
        <taxon>Bacillaceae</taxon>
        <taxon>Niallia</taxon>
    </lineage>
</organism>
<dbReference type="InterPro" id="IPR010897">
    <property type="entry name" value="Spore_II_P"/>
</dbReference>
<sequence>MLKMWRCLLMRTDKELMELIKSSYSLEPREDFIQETEKKLRLKARRTRSKKAVGFLTVAVSVFILGFLAITSFNQQTKEPAIQLSTNTNQYQPSTILTDDPLVYISQTHNYESFLPELTAIYPEETFSVNDSIHETINMTLVGQRLSNALKQRNINNILDTNDNTKELQEKELPYQDAYKISRKNMQDALVKNKSIQMAFDLHRDSASREVTTVEIDGKAYAKITFVVSEGEAGNPDYEKNQEFAKQLHKKINDKYPRISRGVFSKSYDTYQNHYNQDLLNQSAVIEIGGVENTLEEEYNTVEALANVIQTLVK</sequence>
<dbReference type="SUPFAM" id="SSF53187">
    <property type="entry name" value="Zn-dependent exopeptidases"/>
    <property type="match status" value="1"/>
</dbReference>
<reference evidence="2 3" key="1">
    <citation type="submission" date="2019-01" db="EMBL/GenBank/DDBJ databases">
        <title>Bacillus sp. M5HDSG1-1, whole genome shotgun sequence.</title>
        <authorList>
            <person name="Tuo L."/>
        </authorList>
    </citation>
    <scope>NUCLEOTIDE SEQUENCE [LARGE SCALE GENOMIC DNA]</scope>
    <source>
        <strain evidence="2 3">M5HDSG1-1</strain>
    </source>
</reference>